<gene>
    <name evidence="1" type="ORF">BJ508DRAFT_304768</name>
</gene>
<dbReference type="AlphaFoldDB" id="A0A3N4IGN3"/>
<sequence>MNFLWFAQHNDLTAALSKICSGFNEEPDWFISSQIWASSIFPETGSSHQRYIELPKTAFTILQIDSPFRSYPTLVDLAVVRDYFTGIREMQLLDVRNLVKGSMIDEREAQISPTQLLHAVHGILLILTYYKIRKLSWHPPMQMRLRPAVGDYKYGKLIDK</sequence>
<accession>A0A3N4IGN3</accession>
<keyword evidence="2" id="KW-1185">Reference proteome</keyword>
<organism evidence="1 2">
    <name type="scientific">Ascobolus immersus RN42</name>
    <dbReference type="NCBI Taxonomy" id="1160509"/>
    <lineage>
        <taxon>Eukaryota</taxon>
        <taxon>Fungi</taxon>
        <taxon>Dikarya</taxon>
        <taxon>Ascomycota</taxon>
        <taxon>Pezizomycotina</taxon>
        <taxon>Pezizomycetes</taxon>
        <taxon>Pezizales</taxon>
        <taxon>Ascobolaceae</taxon>
        <taxon>Ascobolus</taxon>
    </lineage>
</organism>
<name>A0A3N4IGN3_ASCIM</name>
<proteinExistence type="predicted"/>
<protein>
    <submittedName>
        <fullName evidence="1">Uncharacterized protein</fullName>
    </submittedName>
</protein>
<dbReference type="EMBL" id="ML119665">
    <property type="protein sequence ID" value="RPA83310.1"/>
    <property type="molecule type" value="Genomic_DNA"/>
</dbReference>
<dbReference type="Proteomes" id="UP000275078">
    <property type="component" value="Unassembled WGS sequence"/>
</dbReference>
<reference evidence="1 2" key="1">
    <citation type="journal article" date="2018" name="Nat. Ecol. Evol.">
        <title>Pezizomycetes genomes reveal the molecular basis of ectomycorrhizal truffle lifestyle.</title>
        <authorList>
            <person name="Murat C."/>
            <person name="Payen T."/>
            <person name="Noel B."/>
            <person name="Kuo A."/>
            <person name="Morin E."/>
            <person name="Chen J."/>
            <person name="Kohler A."/>
            <person name="Krizsan K."/>
            <person name="Balestrini R."/>
            <person name="Da Silva C."/>
            <person name="Montanini B."/>
            <person name="Hainaut M."/>
            <person name="Levati E."/>
            <person name="Barry K.W."/>
            <person name="Belfiori B."/>
            <person name="Cichocki N."/>
            <person name="Clum A."/>
            <person name="Dockter R.B."/>
            <person name="Fauchery L."/>
            <person name="Guy J."/>
            <person name="Iotti M."/>
            <person name="Le Tacon F."/>
            <person name="Lindquist E.A."/>
            <person name="Lipzen A."/>
            <person name="Malagnac F."/>
            <person name="Mello A."/>
            <person name="Molinier V."/>
            <person name="Miyauchi S."/>
            <person name="Poulain J."/>
            <person name="Riccioni C."/>
            <person name="Rubini A."/>
            <person name="Sitrit Y."/>
            <person name="Splivallo R."/>
            <person name="Traeger S."/>
            <person name="Wang M."/>
            <person name="Zifcakova L."/>
            <person name="Wipf D."/>
            <person name="Zambonelli A."/>
            <person name="Paolocci F."/>
            <person name="Nowrousian M."/>
            <person name="Ottonello S."/>
            <person name="Baldrian P."/>
            <person name="Spatafora J.W."/>
            <person name="Henrissat B."/>
            <person name="Nagy L.G."/>
            <person name="Aury J.M."/>
            <person name="Wincker P."/>
            <person name="Grigoriev I.V."/>
            <person name="Bonfante P."/>
            <person name="Martin F.M."/>
        </authorList>
    </citation>
    <scope>NUCLEOTIDE SEQUENCE [LARGE SCALE GENOMIC DNA]</scope>
    <source>
        <strain evidence="1 2">RN42</strain>
    </source>
</reference>
<evidence type="ECO:0000313" key="1">
    <source>
        <dbReference type="EMBL" id="RPA83310.1"/>
    </source>
</evidence>
<evidence type="ECO:0000313" key="2">
    <source>
        <dbReference type="Proteomes" id="UP000275078"/>
    </source>
</evidence>